<evidence type="ECO:0000256" key="2">
    <source>
        <dbReference type="ARBA" id="ARBA00022801"/>
    </source>
</evidence>
<dbReference type="GO" id="GO:0003676">
    <property type="term" value="F:nucleic acid binding"/>
    <property type="evidence" value="ECO:0007669"/>
    <property type="project" value="InterPro"/>
</dbReference>
<accession>A0A081PMA7</accession>
<protein>
    <submittedName>
        <fullName evidence="4">HIRAN domain protein</fullName>
    </submittedName>
</protein>
<dbReference type="Gene3D" id="3.30.70.2330">
    <property type="match status" value="1"/>
</dbReference>
<sequence>MGILSKLFPNIFSSTKDNLDTKTEFKETIIFHDSFLLMGTNYHKKEAYQVADFLSGGEHYFGKDNKYLKSYILRTYKTVYKYNKLKTVDVILQREPLNKHDKNAIKVLVNNTFVGYIPAEIARKIAFMIQNKKYRYDAILTGRGGPYKTVDLDTEKIIERKKELSYYLDLTIWKIAK</sequence>
<dbReference type="SMART" id="SM00910">
    <property type="entry name" value="HIRAN"/>
    <property type="match status" value="1"/>
</dbReference>
<evidence type="ECO:0000313" key="4">
    <source>
        <dbReference type="EMBL" id="KJQ73396.1"/>
    </source>
</evidence>
<dbReference type="Pfam" id="PF08797">
    <property type="entry name" value="HIRAN"/>
    <property type="match status" value="1"/>
</dbReference>
<comment type="caution">
    <text evidence="4">The sequence shown here is derived from an EMBL/GenBank/DDBJ whole genome shotgun (WGS) entry which is preliminary data.</text>
</comment>
<organism evidence="4 5">
    <name type="scientific">Streptococcus mitis</name>
    <dbReference type="NCBI Taxonomy" id="28037"/>
    <lineage>
        <taxon>Bacteria</taxon>
        <taxon>Bacillati</taxon>
        <taxon>Bacillota</taxon>
        <taxon>Bacilli</taxon>
        <taxon>Lactobacillales</taxon>
        <taxon>Streptococcaceae</taxon>
        <taxon>Streptococcus</taxon>
        <taxon>Streptococcus mitis group</taxon>
    </lineage>
</organism>
<dbReference type="PATRIC" id="fig|28037.100.peg.1915"/>
<proteinExistence type="predicted"/>
<evidence type="ECO:0000256" key="1">
    <source>
        <dbReference type="ARBA" id="ARBA00022723"/>
    </source>
</evidence>
<dbReference type="GO" id="GO:0008270">
    <property type="term" value="F:zinc ion binding"/>
    <property type="evidence" value="ECO:0007669"/>
    <property type="project" value="InterPro"/>
</dbReference>
<dbReference type="InterPro" id="IPR014905">
    <property type="entry name" value="HIRAN"/>
</dbReference>
<keyword evidence="1" id="KW-0479">Metal-binding</keyword>
<reference evidence="4 5" key="1">
    <citation type="submission" date="2015-02" db="EMBL/GenBank/DDBJ databases">
        <title>Evolution of amylase-binding proteins of oral streptococcal species.</title>
        <authorList>
            <person name="Haase E.M."/>
        </authorList>
    </citation>
    <scope>NUCLEOTIDE SEQUENCE [LARGE SCALE GENOMIC DNA]</scope>
    <source>
        <strain evidence="4 5">SK137</strain>
    </source>
</reference>
<feature type="domain" description="HIRAN" evidence="3">
    <location>
        <begin position="63"/>
        <end position="164"/>
    </location>
</feature>
<evidence type="ECO:0000313" key="5">
    <source>
        <dbReference type="Proteomes" id="UP000033415"/>
    </source>
</evidence>
<dbReference type="Proteomes" id="UP000033415">
    <property type="component" value="Unassembled WGS sequence"/>
</dbReference>
<dbReference type="GO" id="GO:0016818">
    <property type="term" value="F:hydrolase activity, acting on acid anhydrides, in phosphorus-containing anhydrides"/>
    <property type="evidence" value="ECO:0007669"/>
    <property type="project" value="InterPro"/>
</dbReference>
<dbReference type="EMBL" id="JYGQ01000001">
    <property type="protein sequence ID" value="KJQ73396.1"/>
    <property type="molecule type" value="Genomic_DNA"/>
</dbReference>
<dbReference type="AlphaFoldDB" id="A0A081PMA7"/>
<keyword evidence="2" id="KW-0378">Hydrolase</keyword>
<gene>
    <name evidence="4" type="ORF">TZ91_01004</name>
</gene>
<evidence type="ECO:0000259" key="3">
    <source>
        <dbReference type="SMART" id="SM00910"/>
    </source>
</evidence>
<name>A0A081PMA7_STRMT</name>
<dbReference type="RefSeq" id="WP_080702908.1">
    <property type="nucleotide sequence ID" value="NZ_JYGQ01000001.1"/>
</dbReference>